<sequence>MPTIMLVVVVVYFAAVEALRKPSSSKVTVAAYNSVGEARRLLRSRESAALGDNNDSGRNPEERSTDAKWVSMLAQLDQPTGWIQKWEKWDLNLAVKLWIKIN</sequence>
<dbReference type="EMBL" id="JN254527">
    <property type="protein sequence ID" value="AEK81340.1"/>
    <property type="molecule type" value="Genomic_DNA"/>
</dbReference>
<evidence type="ECO:0000256" key="4">
    <source>
        <dbReference type="ARBA" id="ARBA00022729"/>
    </source>
</evidence>
<evidence type="ECO:0000313" key="7">
    <source>
        <dbReference type="EMBL" id="AEK81340.1"/>
    </source>
</evidence>
<proteinExistence type="inferred from homology"/>
<evidence type="ECO:0000256" key="5">
    <source>
        <dbReference type="RuleBase" id="RU367124"/>
    </source>
</evidence>
<evidence type="ECO:0000256" key="2">
    <source>
        <dbReference type="ARBA" id="ARBA00010400"/>
    </source>
</evidence>
<comment type="domain">
    <text evidence="5">The RxLR-dEER motif acts to carry the protein into the host cell cytoplasm through binding to cell surface phosphatidylinositol-3-phosphate.</text>
</comment>
<dbReference type="Pfam" id="PF16810">
    <property type="entry name" value="RXLR"/>
    <property type="match status" value="1"/>
</dbReference>
<evidence type="ECO:0000256" key="3">
    <source>
        <dbReference type="ARBA" id="ARBA00022525"/>
    </source>
</evidence>
<organism evidence="7">
    <name type="scientific">Phytophthora sojae</name>
    <name type="common">Soybean stem and root rot agent</name>
    <name type="synonym">Phytophthora megasperma f. sp. glycines</name>
    <dbReference type="NCBI Taxonomy" id="67593"/>
    <lineage>
        <taxon>Eukaryota</taxon>
        <taxon>Sar</taxon>
        <taxon>Stramenopiles</taxon>
        <taxon>Oomycota</taxon>
        <taxon>Peronosporomycetes</taxon>
        <taxon>Peronosporales</taxon>
        <taxon>Peronosporaceae</taxon>
        <taxon>Phytophthora</taxon>
    </lineage>
</organism>
<feature type="region of interest" description="Disordered" evidence="6">
    <location>
        <begin position="46"/>
        <end position="65"/>
    </location>
</feature>
<dbReference type="VEuPathDB" id="FungiDB:PHYSODRAFT_288497"/>
<feature type="chain" id="PRO_5003142128" description="RxLR effector protein" evidence="5">
    <location>
        <begin position="19"/>
        <end position="102"/>
    </location>
</feature>
<dbReference type="AlphaFoldDB" id="E0W4Z9"/>
<name>E0W4Z9_PHYSO</name>
<comment type="function">
    <text evidence="5">Effector that suppresses plant defense responses during pathogen infection.</text>
</comment>
<evidence type="ECO:0000256" key="1">
    <source>
        <dbReference type="ARBA" id="ARBA00004613"/>
    </source>
</evidence>
<gene>
    <name evidence="7" type="primary">Avh</name>
</gene>
<dbReference type="InterPro" id="IPR031825">
    <property type="entry name" value="RXLR"/>
</dbReference>
<reference evidence="7" key="1">
    <citation type="journal article" date="2011" name="Plant Cell">
        <title>Transcriptional programming and functional interactions within the Phytophthora sojae RXLR effector repertoire.</title>
        <authorList>
            <person name="Wang Q."/>
            <person name="Han C."/>
            <person name="Ferreira A.O."/>
            <person name="Yu X."/>
            <person name="Ye W."/>
            <person name="Tripathy S."/>
            <person name="Kale S.D."/>
            <person name="Gu B."/>
            <person name="Sheng Y."/>
            <person name="Sui Y."/>
            <person name="Wang X."/>
            <person name="Zhang Z."/>
            <person name="Cheng B."/>
            <person name="Dong S."/>
            <person name="Shan W."/>
            <person name="Zheng X."/>
            <person name="Dou D."/>
            <person name="Tyler B.M."/>
            <person name="Wang Y."/>
        </authorList>
    </citation>
    <scope>NUCLEOTIDE SEQUENCE</scope>
    <source>
        <strain evidence="7">P7074</strain>
    </source>
</reference>
<comment type="subcellular location">
    <subcellularLocation>
        <location evidence="1 5">Secreted</location>
    </subcellularLocation>
</comment>
<comment type="similarity">
    <text evidence="2 5">Belongs to the RxLR effector family.</text>
</comment>
<accession>E0W4Z9</accession>
<protein>
    <recommendedName>
        <fullName evidence="5">RxLR effector protein</fullName>
    </recommendedName>
</protein>
<evidence type="ECO:0000256" key="6">
    <source>
        <dbReference type="SAM" id="MobiDB-lite"/>
    </source>
</evidence>
<keyword evidence="4 5" id="KW-0732">Signal</keyword>
<keyword evidence="3 5" id="KW-0964">Secreted</keyword>
<feature type="signal peptide" evidence="5">
    <location>
        <begin position="1"/>
        <end position="18"/>
    </location>
</feature>